<accession>A7RQC7</accession>
<feature type="transmembrane region" description="Helical" evidence="7">
    <location>
        <begin position="108"/>
        <end position="129"/>
    </location>
</feature>
<dbReference type="eggNOG" id="KOG3656">
    <property type="taxonomic scope" value="Eukaryota"/>
</dbReference>
<keyword evidence="2" id="KW-1003">Cell membrane</keyword>
<feature type="transmembrane region" description="Helical" evidence="7">
    <location>
        <begin position="218"/>
        <end position="237"/>
    </location>
</feature>
<evidence type="ECO:0000256" key="1">
    <source>
        <dbReference type="ARBA" id="ARBA00004651"/>
    </source>
</evidence>
<dbReference type="Gene3D" id="1.20.1070.10">
    <property type="entry name" value="Rhodopsin 7-helix transmembrane proteins"/>
    <property type="match status" value="1"/>
</dbReference>
<evidence type="ECO:0000256" key="7">
    <source>
        <dbReference type="SAM" id="Phobius"/>
    </source>
</evidence>
<comment type="subcellular location">
    <subcellularLocation>
        <location evidence="1">Cell membrane</location>
        <topology evidence="1">Multi-pass membrane protein</topology>
    </subcellularLocation>
</comment>
<dbReference type="OMA" id="IWISAVN"/>
<feature type="non-terminal residue" evidence="9">
    <location>
        <position position="254"/>
    </location>
</feature>
<dbReference type="EMBL" id="DS469528">
    <property type="protein sequence ID" value="EDO46269.1"/>
    <property type="molecule type" value="Genomic_DNA"/>
</dbReference>
<keyword evidence="6" id="KW-0297">G-protein coupled receptor</keyword>
<dbReference type="SUPFAM" id="SSF81321">
    <property type="entry name" value="Family A G protein-coupled receptor-like"/>
    <property type="match status" value="1"/>
</dbReference>
<evidence type="ECO:0000259" key="8">
    <source>
        <dbReference type="PROSITE" id="PS50262"/>
    </source>
</evidence>
<feature type="transmembrane region" description="Helical" evidence="7">
    <location>
        <begin position="38"/>
        <end position="59"/>
    </location>
</feature>
<keyword evidence="5 7" id="KW-0472">Membrane</keyword>
<dbReference type="PhylomeDB" id="A7RQC7"/>
<dbReference type="PROSITE" id="PS50262">
    <property type="entry name" value="G_PROTEIN_RECEP_F1_2"/>
    <property type="match status" value="1"/>
</dbReference>
<keyword evidence="6" id="KW-0807">Transducer</keyword>
<protein>
    <recommendedName>
        <fullName evidence="8">G-protein coupled receptors family 1 profile domain-containing protein</fullName>
    </recommendedName>
</protein>
<keyword evidence="6" id="KW-0675">Receptor</keyword>
<dbReference type="Pfam" id="PF00001">
    <property type="entry name" value="7tm_1"/>
    <property type="match status" value="2"/>
</dbReference>
<comment type="similarity">
    <text evidence="6">Belongs to the G-protein coupled receptor 1 family.</text>
</comment>
<dbReference type="CDD" id="cd00637">
    <property type="entry name" value="7tm_classA_rhodopsin-like"/>
    <property type="match status" value="1"/>
</dbReference>
<evidence type="ECO:0000256" key="3">
    <source>
        <dbReference type="ARBA" id="ARBA00022692"/>
    </source>
</evidence>
<keyword evidence="3 6" id="KW-0812">Transmembrane</keyword>
<dbReference type="AlphaFoldDB" id="A7RQC7"/>
<feature type="transmembrane region" description="Helical" evidence="7">
    <location>
        <begin position="135"/>
        <end position="157"/>
    </location>
</feature>
<gene>
    <name evidence="9" type="ORF">NEMVEDRAFT_v1g89667</name>
</gene>
<evidence type="ECO:0000256" key="5">
    <source>
        <dbReference type="ARBA" id="ARBA00023136"/>
    </source>
</evidence>
<dbReference type="InterPro" id="IPR000276">
    <property type="entry name" value="GPCR_Rhodpsn"/>
</dbReference>
<name>A7RQC7_NEMVE</name>
<evidence type="ECO:0000256" key="2">
    <source>
        <dbReference type="ARBA" id="ARBA00022475"/>
    </source>
</evidence>
<dbReference type="PRINTS" id="PR00237">
    <property type="entry name" value="GPCRRHODOPSN"/>
</dbReference>
<feature type="domain" description="G-protein coupled receptors family 1 profile" evidence="8">
    <location>
        <begin position="17"/>
        <end position="242"/>
    </location>
</feature>
<evidence type="ECO:0000313" key="9">
    <source>
        <dbReference type="EMBL" id="EDO46269.1"/>
    </source>
</evidence>
<feature type="transmembrane region" description="Helical" evidence="7">
    <location>
        <begin position="6"/>
        <end position="26"/>
    </location>
</feature>
<evidence type="ECO:0000313" key="10">
    <source>
        <dbReference type="Proteomes" id="UP000001593"/>
    </source>
</evidence>
<dbReference type="GO" id="GO:0004930">
    <property type="term" value="F:G protein-coupled receptor activity"/>
    <property type="evidence" value="ECO:0007669"/>
    <property type="project" value="UniProtKB-KW"/>
</dbReference>
<dbReference type="PANTHER" id="PTHR22750">
    <property type="entry name" value="G-PROTEIN COUPLED RECEPTOR"/>
    <property type="match status" value="1"/>
</dbReference>
<feature type="transmembrane region" description="Helical" evidence="7">
    <location>
        <begin position="190"/>
        <end position="212"/>
    </location>
</feature>
<reference evidence="9 10" key="1">
    <citation type="journal article" date="2007" name="Science">
        <title>Sea anemone genome reveals ancestral eumetazoan gene repertoire and genomic organization.</title>
        <authorList>
            <person name="Putnam N.H."/>
            <person name="Srivastava M."/>
            <person name="Hellsten U."/>
            <person name="Dirks B."/>
            <person name="Chapman J."/>
            <person name="Salamov A."/>
            <person name="Terry A."/>
            <person name="Shapiro H."/>
            <person name="Lindquist E."/>
            <person name="Kapitonov V.V."/>
            <person name="Jurka J."/>
            <person name="Genikhovich G."/>
            <person name="Grigoriev I.V."/>
            <person name="Lucas S.M."/>
            <person name="Steele R.E."/>
            <person name="Finnerty J.R."/>
            <person name="Technau U."/>
            <person name="Martindale M.Q."/>
            <person name="Rokhsar D.S."/>
        </authorList>
    </citation>
    <scope>NUCLEOTIDE SEQUENCE [LARGE SCALE GENOMIC DNA]</scope>
    <source>
        <strain evidence="10">CH2 X CH6</strain>
    </source>
</reference>
<dbReference type="HOGENOM" id="CLU_009579_14_1_1"/>
<keyword evidence="10" id="KW-1185">Reference proteome</keyword>
<evidence type="ECO:0000256" key="6">
    <source>
        <dbReference type="RuleBase" id="RU000688"/>
    </source>
</evidence>
<organism evidence="9 10">
    <name type="scientific">Nematostella vectensis</name>
    <name type="common">Starlet sea anemone</name>
    <dbReference type="NCBI Taxonomy" id="45351"/>
    <lineage>
        <taxon>Eukaryota</taxon>
        <taxon>Metazoa</taxon>
        <taxon>Cnidaria</taxon>
        <taxon>Anthozoa</taxon>
        <taxon>Hexacorallia</taxon>
        <taxon>Actiniaria</taxon>
        <taxon>Edwardsiidae</taxon>
        <taxon>Nematostella</taxon>
    </lineage>
</organism>
<dbReference type="InterPro" id="IPR017452">
    <property type="entry name" value="GPCR_Rhodpsn_7TM"/>
</dbReference>
<sequence>MVCNIFNTVLALIAVFANALIMLVIWRSPPLYTPSFVLLFNLALSDFGVGALALPPFVIKKFSGLTADVFGTLFAVSSYFFLVAISMERCLAIHLHLRYNQIVTIRRTITASVFLWLFATSLVTFRLLLDLRTVIKVFSFLVLTIVIVIYANVKIAVTLRRHTMQIRSQALPGDFTSVGISKFKKSMITLCLIFFLFVICYVPYIITAIVYASYVPDYIYLALSAVSTSLVYLNSALNPMVYCMRIGEIREGVR</sequence>
<dbReference type="InParanoid" id="A7RQC7"/>
<evidence type="ECO:0000256" key="4">
    <source>
        <dbReference type="ARBA" id="ARBA00022989"/>
    </source>
</evidence>
<feature type="transmembrane region" description="Helical" evidence="7">
    <location>
        <begin position="65"/>
        <end position="87"/>
    </location>
</feature>
<keyword evidence="4 7" id="KW-1133">Transmembrane helix</keyword>
<dbReference type="Proteomes" id="UP000001593">
    <property type="component" value="Unassembled WGS sequence"/>
</dbReference>
<proteinExistence type="inferred from homology"/>
<dbReference type="PROSITE" id="PS00237">
    <property type="entry name" value="G_PROTEIN_RECEP_F1_1"/>
    <property type="match status" value="1"/>
</dbReference>
<dbReference type="GO" id="GO:0005886">
    <property type="term" value="C:plasma membrane"/>
    <property type="evidence" value="ECO:0007669"/>
    <property type="project" value="UniProtKB-SubCell"/>
</dbReference>